<evidence type="ECO:0000256" key="2">
    <source>
        <dbReference type="ARBA" id="ARBA00022737"/>
    </source>
</evidence>
<dbReference type="GO" id="GO:0005975">
    <property type="term" value="P:carbohydrate metabolic process"/>
    <property type="evidence" value="ECO:0007669"/>
    <property type="project" value="InterPro"/>
</dbReference>
<dbReference type="Pfam" id="PF01380">
    <property type="entry name" value="SIS"/>
    <property type="match status" value="1"/>
</dbReference>
<name>A0A8J2XUG6_9BACT</name>
<feature type="domain" description="SIS" evidence="9">
    <location>
        <begin position="45"/>
        <end position="191"/>
    </location>
</feature>
<dbReference type="PIRSF" id="PIRSF004692">
    <property type="entry name" value="KdsD_KpsF"/>
    <property type="match status" value="1"/>
</dbReference>
<dbReference type="Gene3D" id="3.40.50.10490">
    <property type="entry name" value="Glucose-6-phosphate isomerase like protein, domain 1"/>
    <property type="match status" value="1"/>
</dbReference>
<evidence type="ECO:0000259" key="8">
    <source>
        <dbReference type="PROSITE" id="PS51371"/>
    </source>
</evidence>
<dbReference type="GO" id="GO:0019146">
    <property type="term" value="F:arabinose-5-phosphate isomerase activity"/>
    <property type="evidence" value="ECO:0007669"/>
    <property type="project" value="UniProtKB-ARBA"/>
</dbReference>
<dbReference type="InterPro" id="IPR035474">
    <property type="entry name" value="SIS_Kpsf"/>
</dbReference>
<dbReference type="PANTHER" id="PTHR42745">
    <property type="match status" value="1"/>
</dbReference>
<feature type="site" description="Catalytically relevant" evidence="6">
    <location>
        <position position="115"/>
    </location>
</feature>
<evidence type="ECO:0000256" key="3">
    <source>
        <dbReference type="ARBA" id="ARBA00023122"/>
    </source>
</evidence>
<dbReference type="InterPro" id="IPR001347">
    <property type="entry name" value="SIS_dom"/>
</dbReference>
<organism evidence="10 11">
    <name type="scientific">Puia dinghuensis</name>
    <dbReference type="NCBI Taxonomy" id="1792502"/>
    <lineage>
        <taxon>Bacteria</taxon>
        <taxon>Pseudomonadati</taxon>
        <taxon>Bacteroidota</taxon>
        <taxon>Chitinophagia</taxon>
        <taxon>Chitinophagales</taxon>
        <taxon>Chitinophagaceae</taxon>
        <taxon>Puia</taxon>
    </lineage>
</organism>
<dbReference type="SMART" id="SM00116">
    <property type="entry name" value="CBS"/>
    <property type="match status" value="2"/>
</dbReference>
<dbReference type="CDD" id="cd05014">
    <property type="entry name" value="SIS_Kpsf"/>
    <property type="match status" value="1"/>
</dbReference>
<feature type="domain" description="CBS" evidence="8">
    <location>
        <begin position="218"/>
        <end position="276"/>
    </location>
</feature>
<feature type="site" description="Catalytically relevant" evidence="6">
    <location>
        <position position="156"/>
    </location>
</feature>
<dbReference type="FunFam" id="3.40.50.10490:FF:000011">
    <property type="entry name" value="Arabinose 5-phosphate isomerase"/>
    <property type="match status" value="1"/>
</dbReference>
<keyword evidence="5" id="KW-0862">Zinc</keyword>
<reference evidence="10" key="2">
    <citation type="submission" date="2020-09" db="EMBL/GenBank/DDBJ databases">
        <authorList>
            <person name="Sun Q."/>
            <person name="Zhou Y."/>
        </authorList>
    </citation>
    <scope>NUCLEOTIDE SEQUENCE</scope>
    <source>
        <strain evidence="10">CGMCC 1.15448</strain>
    </source>
</reference>
<evidence type="ECO:0000256" key="5">
    <source>
        <dbReference type="PIRSR" id="PIRSR004692-2"/>
    </source>
</evidence>
<dbReference type="GO" id="GO:0046872">
    <property type="term" value="F:metal ion binding"/>
    <property type="evidence" value="ECO:0007669"/>
    <property type="project" value="UniProtKB-KW"/>
</dbReference>
<evidence type="ECO:0000256" key="4">
    <source>
        <dbReference type="PIRNR" id="PIRNR004692"/>
    </source>
</evidence>
<dbReference type="PROSITE" id="PS51464">
    <property type="entry name" value="SIS"/>
    <property type="match status" value="1"/>
</dbReference>
<proteinExistence type="inferred from homology"/>
<dbReference type="SUPFAM" id="SSF53697">
    <property type="entry name" value="SIS domain"/>
    <property type="match status" value="1"/>
</dbReference>
<feature type="binding site" evidence="5">
    <location>
        <position position="86"/>
    </location>
    <ligand>
        <name>Zn(2+)</name>
        <dbReference type="ChEBI" id="CHEBI:29105"/>
    </ligand>
</feature>
<keyword evidence="11" id="KW-1185">Reference proteome</keyword>
<keyword evidence="5" id="KW-0479">Metal-binding</keyword>
<dbReference type="InterPro" id="IPR000644">
    <property type="entry name" value="CBS_dom"/>
</dbReference>
<sequence>MNQMPQDKIMNRAKNIIGIGKHIVRMEAAAVAALEQLMDDQFEKAVEMIFSCKGRVVISGIGKSAIIAQKIVATLNSTGTPAIFLHAADAIHGDLGMVQEQDVVILVSKSGESPEIKMLLSFIRGFGNPLIAMVGNLQSVLARQSDVVLNTTIDQEAGTSSMNSLAPTCSTTVQLVMGDALAITLMEMRGFSSDDFARFHPGGTLGKKLYLRVQEVYIHNEQPQVTPETALREVIIEITSRRLGATAVTDEEGRLLGIITDGDLRRLLEKEGLHPGLKAKDIMTTKPKTVEPEALAIEALDLMRVHDITRLVVTSGNQYLGFIDLNNLIREGII</sequence>
<comment type="similarity">
    <text evidence="1 4">Belongs to the SIS family. GutQ/KpsF subfamily.</text>
</comment>
<evidence type="ECO:0000313" key="10">
    <source>
        <dbReference type="EMBL" id="GGB10455.1"/>
    </source>
</evidence>
<feature type="domain" description="CBS" evidence="8">
    <location>
        <begin position="283"/>
        <end position="334"/>
    </location>
</feature>
<dbReference type="EMBL" id="BMJC01000004">
    <property type="protein sequence ID" value="GGB10455.1"/>
    <property type="molecule type" value="Genomic_DNA"/>
</dbReference>
<evidence type="ECO:0000256" key="7">
    <source>
        <dbReference type="PROSITE-ProRule" id="PRU00703"/>
    </source>
</evidence>
<feature type="site" description="Catalytically relevant" evidence="6">
    <location>
        <position position="63"/>
    </location>
</feature>
<dbReference type="InterPro" id="IPR046342">
    <property type="entry name" value="CBS_dom_sf"/>
</dbReference>
<dbReference type="NCBIfam" id="TIGR00393">
    <property type="entry name" value="kpsF"/>
    <property type="match status" value="1"/>
</dbReference>
<dbReference type="Gene3D" id="3.10.580.10">
    <property type="entry name" value="CBS-domain"/>
    <property type="match status" value="1"/>
</dbReference>
<evidence type="ECO:0000256" key="6">
    <source>
        <dbReference type="PIRSR" id="PIRSR004692-3"/>
    </source>
</evidence>
<dbReference type="InterPro" id="IPR004800">
    <property type="entry name" value="KdsD/KpsF-type"/>
</dbReference>
<evidence type="ECO:0000313" key="11">
    <source>
        <dbReference type="Proteomes" id="UP000607559"/>
    </source>
</evidence>
<dbReference type="InterPro" id="IPR046348">
    <property type="entry name" value="SIS_dom_sf"/>
</dbReference>
<keyword evidence="3 7" id="KW-0129">CBS domain</keyword>
<dbReference type="GO" id="GO:0097367">
    <property type="term" value="F:carbohydrate derivative binding"/>
    <property type="evidence" value="ECO:0007669"/>
    <property type="project" value="InterPro"/>
</dbReference>
<dbReference type="AlphaFoldDB" id="A0A8J2XUG6"/>
<evidence type="ECO:0000259" key="9">
    <source>
        <dbReference type="PROSITE" id="PS51464"/>
    </source>
</evidence>
<reference evidence="10" key="1">
    <citation type="journal article" date="2014" name="Int. J. Syst. Evol. Microbiol.">
        <title>Complete genome sequence of Corynebacterium casei LMG S-19264T (=DSM 44701T), isolated from a smear-ripened cheese.</title>
        <authorList>
            <consortium name="US DOE Joint Genome Institute (JGI-PGF)"/>
            <person name="Walter F."/>
            <person name="Albersmeier A."/>
            <person name="Kalinowski J."/>
            <person name="Ruckert C."/>
        </authorList>
    </citation>
    <scope>NUCLEOTIDE SEQUENCE</scope>
    <source>
        <strain evidence="10">CGMCC 1.15448</strain>
    </source>
</reference>
<evidence type="ECO:0000256" key="1">
    <source>
        <dbReference type="ARBA" id="ARBA00008165"/>
    </source>
</evidence>
<dbReference type="PROSITE" id="PS51371">
    <property type="entry name" value="CBS"/>
    <property type="match status" value="2"/>
</dbReference>
<feature type="site" description="Catalytically relevant" evidence="6">
    <location>
        <position position="200"/>
    </location>
</feature>
<comment type="caution">
    <text evidence="10">The sequence shown here is derived from an EMBL/GenBank/DDBJ whole genome shotgun (WGS) entry which is preliminary data.</text>
</comment>
<dbReference type="GO" id="GO:1901135">
    <property type="term" value="P:carbohydrate derivative metabolic process"/>
    <property type="evidence" value="ECO:0007669"/>
    <property type="project" value="InterPro"/>
</dbReference>
<dbReference type="Pfam" id="PF00571">
    <property type="entry name" value="CBS"/>
    <property type="match status" value="2"/>
</dbReference>
<dbReference type="PANTHER" id="PTHR42745:SF1">
    <property type="entry name" value="ARABINOSE 5-PHOSPHATE ISOMERASE KDSD"/>
    <property type="match status" value="1"/>
</dbReference>
<dbReference type="Proteomes" id="UP000607559">
    <property type="component" value="Unassembled WGS sequence"/>
</dbReference>
<gene>
    <name evidence="10" type="primary">kdsD</name>
    <name evidence="10" type="ORF">GCM10011511_37530</name>
</gene>
<protein>
    <submittedName>
        <fullName evidence="10">D-arabinose 5-phosphate isomerase</fullName>
    </submittedName>
</protein>
<accession>A0A8J2XUG6</accession>
<keyword evidence="10" id="KW-0413">Isomerase</keyword>
<keyword evidence="2" id="KW-0677">Repeat</keyword>
<dbReference type="CDD" id="cd04604">
    <property type="entry name" value="CBS_pair_SIS_assoc"/>
    <property type="match status" value="1"/>
</dbReference>
<dbReference type="InterPro" id="IPR050986">
    <property type="entry name" value="GutQ/KpsF_isomerases"/>
</dbReference>